<dbReference type="GO" id="GO:0005524">
    <property type="term" value="F:ATP binding"/>
    <property type="evidence" value="ECO:0007669"/>
    <property type="project" value="UniProtKB-KW"/>
</dbReference>
<dbReference type="InterPro" id="IPR003661">
    <property type="entry name" value="HisK_dim/P_dom"/>
</dbReference>
<dbReference type="InterPro" id="IPR036097">
    <property type="entry name" value="HisK_dim/P_sf"/>
</dbReference>
<dbReference type="InterPro" id="IPR001789">
    <property type="entry name" value="Sig_transdc_resp-reg_receiver"/>
</dbReference>
<keyword evidence="11 16" id="KW-0472">Membrane</keyword>
<keyword evidence="16" id="KW-0812">Transmembrane</keyword>
<dbReference type="Gene3D" id="3.40.50.2300">
    <property type="match status" value="1"/>
</dbReference>
<dbReference type="Pfam" id="PF02518">
    <property type="entry name" value="HATPase_c"/>
    <property type="match status" value="1"/>
</dbReference>
<keyword evidence="15" id="KW-0175">Coiled coil</keyword>
<sequence length="911" mass="101872">MTQWRSMLSISGIVTVAIATGSFFGWFKFLEWAVRDEFFRLRPRESREERIVLVTIDENDITAVGAWPIPDRILAELIEKIDAQQPRAIGLDIYRNFPEEPGYDRRVEVFRETPNLIGVEKIIGDRVAPPPILKASDRVALADLILDSDRTVRRGLLSATDFQDGNTIKLGLGVRLALSYLESEGIHLEAIDPERQLFHLGKAVFKPLRPRQAGYSNSDDLGGYQILMNWRGKEIMFPQISMSEVLRGEIPPELMRDRIVAIGSTATSTNDFFETPYSRSWIDDDPPMAGVAIHANLASQILNAALHGRPLLQAWSSTEEWLWIFLWASIGTGGSWFLQRAGERSSTLPGGLTLWGIGAGGLVLMGGSYLAFIAGWVIPVVSPFLAMGVSAIATTNHYKQWQLAQTNRQLETANSQLRDYSQTLERRVEERTQELERAKVAADAANQAKSEFLANMSHELRTPLNGILGYAQILQQSSSLSNKDRKGIEIIYQCGSHLLTLINDVLDLSKIEARKLELYNSDFHFPSFLTGVAEICRIKAEQKGIGFDFAIASNLPPGVRSDEKRLRQVLINLLGNAIKFTDRGRVTFKVSSLGDSQGRKMVRFEIEDTGIGMSPDQLEKIFQPFEQVGDNHRKAEGTGLGLAIGQQIVTLMGAQLQVKSQLGTGTIFWFDLDLEIARDWVERRSTPHFGKIIGIKHKKPTIEIVDDRPENRGVLVMVLEAIGCQAIEANCGRDGLDLARKHSPDLIITDLTMPTVDGFELIRELRADSNLKKIPIVVASASVFERDRAKSFEMGADEFLPKPVEMDRLFEILQNYLELEWIYETVDAASPAPEEDSGTPSVVPDSAQLEQLYDLAMMGNLQGIEEAIDRLVSNDRALEPFAREILQLTESFQVKKVKELLRSFLPKNRSA</sequence>
<reference evidence="19 20" key="1">
    <citation type="submission" date="2020-04" db="EMBL/GenBank/DDBJ databases">
        <authorList>
            <person name="Basu S."/>
            <person name="Maruthanayagam V."/>
            <person name="Chakraborty S."/>
            <person name="Pramanik A."/>
            <person name="Mukherjee J."/>
            <person name="Brink B."/>
        </authorList>
    </citation>
    <scope>NUCLEOTIDE SEQUENCE [LARGE SCALE GENOMIC DNA]</scope>
    <source>
        <strain evidence="19 20">AP17</strain>
    </source>
</reference>
<name>A0A6H1U4W6_9CYAN</name>
<feature type="modified residue" description="4-aspartylphosphate" evidence="14">
    <location>
        <position position="750"/>
    </location>
</feature>
<dbReference type="EMBL" id="CP051167">
    <property type="protein sequence ID" value="QIZ73884.1"/>
    <property type="molecule type" value="Genomic_DNA"/>
</dbReference>
<feature type="transmembrane region" description="Helical" evidence="16">
    <location>
        <begin position="321"/>
        <end position="338"/>
    </location>
</feature>
<dbReference type="Gene3D" id="3.30.565.10">
    <property type="entry name" value="Histidine kinase-like ATPase, C-terminal domain"/>
    <property type="match status" value="1"/>
</dbReference>
<dbReference type="Proteomes" id="UP000500857">
    <property type="component" value="Chromosome"/>
</dbReference>
<evidence type="ECO:0000256" key="7">
    <source>
        <dbReference type="ARBA" id="ARBA00022741"/>
    </source>
</evidence>
<evidence type="ECO:0000256" key="2">
    <source>
        <dbReference type="ARBA" id="ARBA00004370"/>
    </source>
</evidence>
<evidence type="ECO:0000256" key="15">
    <source>
        <dbReference type="SAM" id="Coils"/>
    </source>
</evidence>
<dbReference type="Pfam" id="PF00072">
    <property type="entry name" value="Response_reg"/>
    <property type="match status" value="1"/>
</dbReference>
<dbReference type="SMART" id="SM00387">
    <property type="entry name" value="HATPase_c"/>
    <property type="match status" value="1"/>
</dbReference>
<dbReference type="CDD" id="cd16922">
    <property type="entry name" value="HATPase_EvgS-ArcB-TorS-like"/>
    <property type="match status" value="1"/>
</dbReference>
<evidence type="ECO:0000313" key="19">
    <source>
        <dbReference type="EMBL" id="QIZ73884.1"/>
    </source>
</evidence>
<feature type="transmembrane region" description="Helical" evidence="16">
    <location>
        <begin position="7"/>
        <end position="27"/>
    </location>
</feature>
<dbReference type="PANTHER" id="PTHR43047">
    <property type="entry name" value="TWO-COMPONENT HISTIDINE PROTEIN KINASE"/>
    <property type="match status" value="1"/>
</dbReference>
<keyword evidence="6" id="KW-0808">Transferase</keyword>
<dbReference type="Pfam" id="PF05226">
    <property type="entry name" value="CHASE2"/>
    <property type="match status" value="1"/>
</dbReference>
<dbReference type="InterPro" id="IPR036890">
    <property type="entry name" value="HATPase_C_sf"/>
</dbReference>
<keyword evidence="8" id="KW-0418">Kinase</keyword>
<evidence type="ECO:0000256" key="12">
    <source>
        <dbReference type="ARBA" id="ARBA00023306"/>
    </source>
</evidence>
<feature type="domain" description="Histidine kinase" evidence="17">
    <location>
        <begin position="455"/>
        <end position="676"/>
    </location>
</feature>
<evidence type="ECO:0000256" key="14">
    <source>
        <dbReference type="PROSITE-ProRule" id="PRU00169"/>
    </source>
</evidence>
<accession>A0A6H1U4W6</accession>
<evidence type="ECO:0000313" key="20">
    <source>
        <dbReference type="Proteomes" id="UP000500857"/>
    </source>
</evidence>
<dbReference type="PROSITE" id="PS50110">
    <property type="entry name" value="RESPONSE_REGULATORY"/>
    <property type="match status" value="1"/>
</dbReference>
<dbReference type="CDD" id="cd00082">
    <property type="entry name" value="HisKA"/>
    <property type="match status" value="1"/>
</dbReference>
<dbReference type="PROSITE" id="PS50109">
    <property type="entry name" value="HIS_KIN"/>
    <property type="match status" value="1"/>
</dbReference>
<dbReference type="CDD" id="cd17546">
    <property type="entry name" value="REC_hyHK_CKI1_RcsC-like"/>
    <property type="match status" value="1"/>
</dbReference>
<comment type="similarity">
    <text evidence="3">In the N-terminal section; belongs to the phytochrome family.</text>
</comment>
<proteinExistence type="inferred from homology"/>
<dbReference type="InterPro" id="IPR003594">
    <property type="entry name" value="HATPase_dom"/>
</dbReference>
<evidence type="ECO:0000259" key="18">
    <source>
        <dbReference type="PROSITE" id="PS50110"/>
    </source>
</evidence>
<dbReference type="FunFam" id="3.30.565.10:FF:000010">
    <property type="entry name" value="Sensor histidine kinase RcsC"/>
    <property type="match status" value="1"/>
</dbReference>
<evidence type="ECO:0000256" key="4">
    <source>
        <dbReference type="ARBA" id="ARBA00012438"/>
    </source>
</evidence>
<dbReference type="InterPro" id="IPR005467">
    <property type="entry name" value="His_kinase_dom"/>
</dbReference>
<evidence type="ECO:0000256" key="8">
    <source>
        <dbReference type="ARBA" id="ARBA00022777"/>
    </source>
</evidence>
<keyword evidence="20" id="KW-1185">Reference proteome</keyword>
<gene>
    <name evidence="19" type="ORF">HCG48_22070</name>
</gene>
<dbReference type="SUPFAM" id="SSF55874">
    <property type="entry name" value="ATPase domain of HSP90 chaperone/DNA topoisomerase II/histidine kinase"/>
    <property type="match status" value="1"/>
</dbReference>
<dbReference type="GO" id="GO:0000155">
    <property type="term" value="F:phosphorelay sensor kinase activity"/>
    <property type="evidence" value="ECO:0007669"/>
    <property type="project" value="InterPro"/>
</dbReference>
<keyword evidence="16" id="KW-1133">Transmembrane helix</keyword>
<evidence type="ECO:0000256" key="1">
    <source>
        <dbReference type="ARBA" id="ARBA00000085"/>
    </source>
</evidence>
<keyword evidence="7" id="KW-0547">Nucleotide-binding</keyword>
<dbReference type="EC" id="2.7.13.3" evidence="4"/>
<dbReference type="InterPro" id="IPR004358">
    <property type="entry name" value="Sig_transdc_His_kin-like_C"/>
</dbReference>
<comment type="catalytic activity">
    <reaction evidence="1">
        <text>ATP + protein L-histidine = ADP + protein N-phospho-L-histidine.</text>
        <dbReference type="EC" id="2.7.13.3"/>
    </reaction>
</comment>
<dbReference type="Pfam" id="PF00512">
    <property type="entry name" value="HisKA"/>
    <property type="match status" value="1"/>
</dbReference>
<evidence type="ECO:0000256" key="5">
    <source>
        <dbReference type="ARBA" id="ARBA00022553"/>
    </source>
</evidence>
<evidence type="ECO:0000256" key="11">
    <source>
        <dbReference type="ARBA" id="ARBA00023136"/>
    </source>
</evidence>
<dbReference type="SUPFAM" id="SSF47384">
    <property type="entry name" value="Homodimeric domain of signal transducing histidine kinase"/>
    <property type="match status" value="1"/>
</dbReference>
<keyword evidence="5 14" id="KW-0597">Phosphoprotein</keyword>
<keyword evidence="9" id="KW-0067">ATP-binding</keyword>
<evidence type="ECO:0000259" key="17">
    <source>
        <dbReference type="PROSITE" id="PS50109"/>
    </source>
</evidence>
<dbReference type="SMART" id="SM00448">
    <property type="entry name" value="REC"/>
    <property type="match status" value="1"/>
</dbReference>
<feature type="domain" description="Response regulatory" evidence="18">
    <location>
        <begin position="701"/>
        <end position="817"/>
    </location>
</feature>
<evidence type="ECO:0000256" key="9">
    <source>
        <dbReference type="ARBA" id="ARBA00022840"/>
    </source>
</evidence>
<dbReference type="PRINTS" id="PR00344">
    <property type="entry name" value="BCTRLSENSOR"/>
</dbReference>
<dbReference type="InterPro" id="IPR007890">
    <property type="entry name" value="CHASE2"/>
</dbReference>
<evidence type="ECO:0000256" key="13">
    <source>
        <dbReference type="ARBA" id="ARBA00074306"/>
    </source>
</evidence>
<comment type="subcellular location">
    <subcellularLocation>
        <location evidence="2">Membrane</location>
    </subcellularLocation>
</comment>
<protein>
    <recommendedName>
        <fullName evidence="13">Circadian input-output histidine kinase CikA</fullName>
        <ecNumber evidence="4">2.7.13.3</ecNumber>
    </recommendedName>
</protein>
<dbReference type="InterPro" id="IPR011006">
    <property type="entry name" value="CheY-like_superfamily"/>
</dbReference>
<keyword evidence="10" id="KW-0902">Two-component regulatory system</keyword>
<evidence type="ECO:0000256" key="10">
    <source>
        <dbReference type="ARBA" id="ARBA00023012"/>
    </source>
</evidence>
<dbReference type="AlphaFoldDB" id="A0A6H1U4W6"/>
<evidence type="ECO:0000256" key="3">
    <source>
        <dbReference type="ARBA" id="ARBA00006402"/>
    </source>
</evidence>
<keyword evidence="12" id="KW-0131">Cell cycle</keyword>
<dbReference type="FunFam" id="1.10.287.130:FF:000038">
    <property type="entry name" value="Sensory transduction histidine kinase"/>
    <property type="match status" value="1"/>
</dbReference>
<dbReference type="GO" id="GO:0016020">
    <property type="term" value="C:membrane"/>
    <property type="evidence" value="ECO:0007669"/>
    <property type="project" value="UniProtKB-SubCell"/>
</dbReference>
<evidence type="ECO:0000256" key="16">
    <source>
        <dbReference type="SAM" id="Phobius"/>
    </source>
</evidence>
<dbReference type="Gene3D" id="1.10.287.130">
    <property type="match status" value="1"/>
</dbReference>
<feature type="coiled-coil region" evidence="15">
    <location>
        <begin position="403"/>
        <end position="448"/>
    </location>
</feature>
<dbReference type="SMART" id="SM00388">
    <property type="entry name" value="HisKA"/>
    <property type="match status" value="1"/>
</dbReference>
<dbReference type="PANTHER" id="PTHR43047:SF64">
    <property type="entry name" value="HISTIDINE KINASE CONTAINING CHEY-HOMOLOGOUS RECEIVER DOMAIN AND PAS DOMAIN-RELATED"/>
    <property type="match status" value="1"/>
</dbReference>
<dbReference type="KEGG" id="oxy:HCG48_22070"/>
<evidence type="ECO:0000256" key="6">
    <source>
        <dbReference type="ARBA" id="ARBA00022679"/>
    </source>
</evidence>
<feature type="transmembrane region" description="Helical" evidence="16">
    <location>
        <begin position="350"/>
        <end position="370"/>
    </location>
</feature>
<dbReference type="SUPFAM" id="SSF52172">
    <property type="entry name" value="CheY-like"/>
    <property type="match status" value="1"/>
</dbReference>
<organism evidence="19 20">
    <name type="scientific">Oxynema aestuarii AP17</name>
    <dbReference type="NCBI Taxonomy" id="2064643"/>
    <lineage>
        <taxon>Bacteria</taxon>
        <taxon>Bacillati</taxon>
        <taxon>Cyanobacteriota</taxon>
        <taxon>Cyanophyceae</taxon>
        <taxon>Oscillatoriophycideae</taxon>
        <taxon>Oscillatoriales</taxon>
        <taxon>Oscillatoriaceae</taxon>
        <taxon>Oxynema</taxon>
        <taxon>Oxynema aestuarii</taxon>
    </lineage>
</organism>
<dbReference type="SMART" id="SM01080">
    <property type="entry name" value="CHASE2"/>
    <property type="match status" value="1"/>
</dbReference>